<reference evidence="1" key="1">
    <citation type="journal article" date="2020" name="Nature">
        <title>Giant virus diversity and host interactions through global metagenomics.</title>
        <authorList>
            <person name="Schulz F."/>
            <person name="Roux S."/>
            <person name="Paez-Espino D."/>
            <person name="Jungbluth S."/>
            <person name="Walsh D.A."/>
            <person name="Denef V.J."/>
            <person name="McMahon K.D."/>
            <person name="Konstantinidis K.T."/>
            <person name="Eloe-Fadrosh E.A."/>
            <person name="Kyrpides N.C."/>
            <person name="Woyke T."/>
        </authorList>
    </citation>
    <scope>NUCLEOTIDE SEQUENCE</scope>
    <source>
        <strain evidence="1">GVMAG-M-3300023184-17</strain>
    </source>
</reference>
<name>A0A6C0HZ65_9ZZZZ</name>
<organism evidence="1">
    <name type="scientific">viral metagenome</name>
    <dbReference type="NCBI Taxonomy" id="1070528"/>
    <lineage>
        <taxon>unclassified sequences</taxon>
        <taxon>metagenomes</taxon>
        <taxon>organismal metagenomes</taxon>
    </lineage>
</organism>
<protein>
    <submittedName>
        <fullName evidence="1">Uncharacterized protein</fullName>
    </submittedName>
</protein>
<dbReference type="AlphaFoldDB" id="A0A6C0HZ65"/>
<accession>A0A6C0HZ65</accession>
<sequence length="105" mass="12292">MANQPSSFGVIGAIPYSVWKCKPGKLYHIQLKDGTRYVAKHLLCLEFCILFKVEKKPIHIRYSFDYTDKVYAYKSAKERIQEQMEARALRLILCKVTNDELFSWA</sequence>
<dbReference type="EMBL" id="MN740041">
    <property type="protein sequence ID" value="QHT85447.1"/>
    <property type="molecule type" value="Genomic_DNA"/>
</dbReference>
<proteinExistence type="predicted"/>
<evidence type="ECO:0000313" key="1">
    <source>
        <dbReference type="EMBL" id="QHT85447.1"/>
    </source>
</evidence>